<feature type="non-terminal residue" evidence="1">
    <location>
        <position position="1"/>
    </location>
</feature>
<organism evidence="1 2">
    <name type="scientific">Caligus rogercresseyi</name>
    <name type="common">Sea louse</name>
    <dbReference type="NCBI Taxonomy" id="217165"/>
    <lineage>
        <taxon>Eukaryota</taxon>
        <taxon>Metazoa</taxon>
        <taxon>Ecdysozoa</taxon>
        <taxon>Arthropoda</taxon>
        <taxon>Crustacea</taxon>
        <taxon>Multicrustacea</taxon>
        <taxon>Hexanauplia</taxon>
        <taxon>Copepoda</taxon>
        <taxon>Siphonostomatoida</taxon>
        <taxon>Caligidae</taxon>
        <taxon>Caligus</taxon>
    </lineage>
</organism>
<keyword evidence="2" id="KW-1185">Reference proteome</keyword>
<evidence type="ECO:0000313" key="1">
    <source>
        <dbReference type="EMBL" id="QQP37153.1"/>
    </source>
</evidence>
<proteinExistence type="predicted"/>
<reference evidence="2" key="1">
    <citation type="submission" date="2021-01" db="EMBL/GenBank/DDBJ databases">
        <title>Caligus Genome Assembly.</title>
        <authorList>
            <person name="Gallardo-Escarate C."/>
        </authorList>
    </citation>
    <scope>NUCLEOTIDE SEQUENCE [LARGE SCALE GENOMIC DNA]</scope>
</reference>
<evidence type="ECO:0000313" key="2">
    <source>
        <dbReference type="Proteomes" id="UP000595437"/>
    </source>
</evidence>
<gene>
    <name evidence="1" type="ORF">FKW44_017342</name>
</gene>
<protein>
    <submittedName>
        <fullName evidence="1">Uncharacterized protein</fullName>
    </submittedName>
</protein>
<dbReference type="AlphaFoldDB" id="A0A7T8GSR8"/>
<sequence>TQGKVVDWIRHSHSKAWIANCITNKRVVRNEDLRKIIISAAARYSTLALKYLPF</sequence>
<accession>A0A7T8GSR8</accession>
<name>A0A7T8GSR8_CALRO</name>
<dbReference type="Proteomes" id="UP000595437">
    <property type="component" value="Chromosome 12"/>
</dbReference>
<dbReference type="EMBL" id="CP045901">
    <property type="protein sequence ID" value="QQP37153.1"/>
    <property type="molecule type" value="Genomic_DNA"/>
</dbReference>